<keyword evidence="4" id="KW-1185">Reference proteome</keyword>
<dbReference type="PANTHER" id="PTHR37984">
    <property type="entry name" value="PROTEIN CBG26694"/>
    <property type="match status" value="1"/>
</dbReference>
<dbReference type="InterPro" id="IPR050951">
    <property type="entry name" value="Retrovirus_Pol_polyprotein"/>
</dbReference>
<dbReference type="Pfam" id="PF17919">
    <property type="entry name" value="RT_RNaseH_2"/>
    <property type="match status" value="1"/>
</dbReference>
<dbReference type="AlphaFoldDB" id="A0A7I8L961"/>
<dbReference type="InterPro" id="IPR043502">
    <property type="entry name" value="DNA/RNA_pol_sf"/>
</dbReference>
<dbReference type="Gene3D" id="3.30.70.270">
    <property type="match status" value="1"/>
</dbReference>
<proteinExistence type="predicted"/>
<organism evidence="3 4">
    <name type="scientific">Spirodela intermedia</name>
    <name type="common">Intermediate duckweed</name>
    <dbReference type="NCBI Taxonomy" id="51605"/>
    <lineage>
        <taxon>Eukaryota</taxon>
        <taxon>Viridiplantae</taxon>
        <taxon>Streptophyta</taxon>
        <taxon>Embryophyta</taxon>
        <taxon>Tracheophyta</taxon>
        <taxon>Spermatophyta</taxon>
        <taxon>Magnoliopsida</taxon>
        <taxon>Liliopsida</taxon>
        <taxon>Araceae</taxon>
        <taxon>Lemnoideae</taxon>
        <taxon>Spirodela</taxon>
    </lineage>
</organism>
<keyword evidence="1" id="KW-0511">Multifunctional enzyme</keyword>
<protein>
    <recommendedName>
        <fullName evidence="2">Reverse transcriptase/retrotransposon-derived protein RNase H-like domain-containing protein</fullName>
    </recommendedName>
</protein>
<sequence>MNYILINLKKCDFMTTNLLFLGYVVSANDIKVDKEKLRAIKNCFYRLASFYRRFIRNFSSIMSHIIACIKKDQFKWTDEASKSFIMIKEKLCFAPILALPNFDNLFEVVCDVSIVGIGGVLS</sequence>
<dbReference type="GO" id="GO:0003824">
    <property type="term" value="F:catalytic activity"/>
    <property type="evidence" value="ECO:0007669"/>
    <property type="project" value="UniProtKB-KW"/>
</dbReference>
<reference evidence="3" key="1">
    <citation type="submission" date="2020-02" db="EMBL/GenBank/DDBJ databases">
        <authorList>
            <person name="Scholz U."/>
            <person name="Mascher M."/>
            <person name="Fiebig A."/>
        </authorList>
    </citation>
    <scope>NUCLEOTIDE SEQUENCE</scope>
</reference>
<dbReference type="Proteomes" id="UP000663760">
    <property type="component" value="Chromosome 12"/>
</dbReference>
<dbReference type="SUPFAM" id="SSF56672">
    <property type="entry name" value="DNA/RNA polymerases"/>
    <property type="match status" value="1"/>
</dbReference>
<accession>A0A7I8L961</accession>
<dbReference type="PANTHER" id="PTHR37984:SF5">
    <property type="entry name" value="PROTEIN NYNRIN-LIKE"/>
    <property type="match status" value="1"/>
</dbReference>
<feature type="domain" description="Reverse transcriptase/retrotransposon-derived protein RNase H-like" evidence="2">
    <location>
        <begin position="76"/>
        <end position="122"/>
    </location>
</feature>
<gene>
    <name evidence="3" type="ORF">SI8410_12016486</name>
</gene>
<evidence type="ECO:0000256" key="1">
    <source>
        <dbReference type="ARBA" id="ARBA00023268"/>
    </source>
</evidence>
<name>A0A7I8L961_SPIIN</name>
<evidence type="ECO:0000313" key="3">
    <source>
        <dbReference type="EMBL" id="CAA7405808.1"/>
    </source>
</evidence>
<evidence type="ECO:0000313" key="4">
    <source>
        <dbReference type="Proteomes" id="UP000663760"/>
    </source>
</evidence>
<dbReference type="EMBL" id="LR746275">
    <property type="protein sequence ID" value="CAA7405808.1"/>
    <property type="molecule type" value="Genomic_DNA"/>
</dbReference>
<dbReference type="InterPro" id="IPR041577">
    <property type="entry name" value="RT_RNaseH_2"/>
</dbReference>
<dbReference type="InterPro" id="IPR043128">
    <property type="entry name" value="Rev_trsase/Diguanyl_cyclase"/>
</dbReference>
<dbReference type="OrthoDB" id="777296at2759"/>
<evidence type="ECO:0000259" key="2">
    <source>
        <dbReference type="Pfam" id="PF17919"/>
    </source>
</evidence>